<protein>
    <recommendedName>
        <fullName evidence="5">Inhibitor I9 domain-containing protein</fullName>
    </recommendedName>
</protein>
<keyword evidence="4" id="KW-1185">Reference proteome</keyword>
<gene>
    <name evidence="3" type="ORF">CXG81DRAFT_18457</name>
</gene>
<accession>A0A4P9X8W5</accession>
<dbReference type="EMBL" id="ML014161">
    <property type="protein sequence ID" value="RKP01763.1"/>
    <property type="molecule type" value="Genomic_DNA"/>
</dbReference>
<keyword evidence="2" id="KW-0732">Signal</keyword>
<feature type="region of interest" description="Disordered" evidence="1">
    <location>
        <begin position="189"/>
        <end position="216"/>
    </location>
</feature>
<evidence type="ECO:0000256" key="1">
    <source>
        <dbReference type="SAM" id="MobiDB-lite"/>
    </source>
</evidence>
<evidence type="ECO:0000313" key="3">
    <source>
        <dbReference type="EMBL" id="RKP01763.1"/>
    </source>
</evidence>
<feature type="chain" id="PRO_5020802194" description="Inhibitor I9 domain-containing protein" evidence="2">
    <location>
        <begin position="25"/>
        <end position="268"/>
    </location>
</feature>
<feature type="signal peptide" evidence="2">
    <location>
        <begin position="1"/>
        <end position="24"/>
    </location>
</feature>
<organism evidence="3 4">
    <name type="scientific">Caulochytrium protostelioides</name>
    <dbReference type="NCBI Taxonomy" id="1555241"/>
    <lineage>
        <taxon>Eukaryota</taxon>
        <taxon>Fungi</taxon>
        <taxon>Fungi incertae sedis</taxon>
        <taxon>Chytridiomycota</taxon>
        <taxon>Chytridiomycota incertae sedis</taxon>
        <taxon>Chytridiomycetes</taxon>
        <taxon>Caulochytriales</taxon>
        <taxon>Caulochytriaceae</taxon>
        <taxon>Caulochytrium</taxon>
    </lineage>
</organism>
<proteinExistence type="predicted"/>
<sequence>MRYAAWRHGTLLAVLALLGPRSGPLMTARGEINRDVSSPNSDFHALHDLPALEPSKAQSLIRHMATPQGSHGGAGTDTDADMFVGTDTDTVIALYNQHQRRAVHEKLASGIRESPELEKVVMLLQTEINHLTGRAYWTATQAGAFVSAIDSGVSQHLSRALGAHAEHMAAAGVNPVVLLDADVRQVYSQQATERSGGKHGVPSSTERPTSAPAESCCGHRHDRELACLGVLYHGTIHNDGAGHHYAPHVGLPAVNAPGTQWRPSRTSQ</sequence>
<dbReference type="AlphaFoldDB" id="A0A4P9X8W5"/>
<reference evidence="4" key="1">
    <citation type="journal article" date="2018" name="Nat. Microbiol.">
        <title>Leveraging single-cell genomics to expand the fungal tree of life.</title>
        <authorList>
            <person name="Ahrendt S.R."/>
            <person name="Quandt C.A."/>
            <person name="Ciobanu D."/>
            <person name="Clum A."/>
            <person name="Salamov A."/>
            <person name="Andreopoulos B."/>
            <person name="Cheng J.F."/>
            <person name="Woyke T."/>
            <person name="Pelin A."/>
            <person name="Henrissat B."/>
            <person name="Reynolds N.K."/>
            <person name="Benny G.L."/>
            <person name="Smith M.E."/>
            <person name="James T.Y."/>
            <person name="Grigoriev I.V."/>
        </authorList>
    </citation>
    <scope>NUCLEOTIDE SEQUENCE [LARGE SCALE GENOMIC DNA]</scope>
    <source>
        <strain evidence="4">ATCC 52028</strain>
    </source>
</reference>
<dbReference type="Proteomes" id="UP000274922">
    <property type="component" value="Unassembled WGS sequence"/>
</dbReference>
<evidence type="ECO:0008006" key="5">
    <source>
        <dbReference type="Google" id="ProtNLM"/>
    </source>
</evidence>
<evidence type="ECO:0000256" key="2">
    <source>
        <dbReference type="SAM" id="SignalP"/>
    </source>
</evidence>
<evidence type="ECO:0000313" key="4">
    <source>
        <dbReference type="Proteomes" id="UP000274922"/>
    </source>
</evidence>
<name>A0A4P9X8W5_9FUNG</name>